<name>A0A9N9I9C5_9GLOM</name>
<feature type="non-terminal residue" evidence="2">
    <location>
        <position position="1"/>
    </location>
</feature>
<dbReference type="EMBL" id="CAJVPZ010026181">
    <property type="protein sequence ID" value="CAG8724900.1"/>
    <property type="molecule type" value="Genomic_DNA"/>
</dbReference>
<dbReference type="AlphaFoldDB" id="A0A9N9I9C5"/>
<proteinExistence type="predicted"/>
<gene>
    <name evidence="2" type="ORF">RFULGI_LOCUS11714</name>
</gene>
<organism evidence="2 3">
    <name type="scientific">Racocetra fulgida</name>
    <dbReference type="NCBI Taxonomy" id="60492"/>
    <lineage>
        <taxon>Eukaryota</taxon>
        <taxon>Fungi</taxon>
        <taxon>Fungi incertae sedis</taxon>
        <taxon>Mucoromycota</taxon>
        <taxon>Glomeromycotina</taxon>
        <taxon>Glomeromycetes</taxon>
        <taxon>Diversisporales</taxon>
        <taxon>Gigasporaceae</taxon>
        <taxon>Racocetra</taxon>
    </lineage>
</organism>
<evidence type="ECO:0000256" key="1">
    <source>
        <dbReference type="SAM" id="MobiDB-lite"/>
    </source>
</evidence>
<reference evidence="2" key="1">
    <citation type="submission" date="2021-06" db="EMBL/GenBank/DDBJ databases">
        <authorList>
            <person name="Kallberg Y."/>
            <person name="Tangrot J."/>
            <person name="Rosling A."/>
        </authorList>
    </citation>
    <scope>NUCLEOTIDE SEQUENCE</scope>
    <source>
        <strain evidence="2">IN212</strain>
    </source>
</reference>
<accession>A0A9N9I9C5</accession>
<keyword evidence="3" id="KW-1185">Reference proteome</keyword>
<evidence type="ECO:0000313" key="3">
    <source>
        <dbReference type="Proteomes" id="UP000789396"/>
    </source>
</evidence>
<protein>
    <submittedName>
        <fullName evidence="2">5189_t:CDS:1</fullName>
    </submittedName>
</protein>
<feature type="non-terminal residue" evidence="2">
    <location>
        <position position="270"/>
    </location>
</feature>
<sequence>DVHIFWQQIENETSIDNAEEGECSTRRLGNSASDDYDVNLSETEFSDMDYEEKTNKNEDNQAPAITMAGGDVESLHPLSSLLPIPPLPSPLLSPPGSINSILNNVIIPKDLPTLVNQDQLSLSFTNPIIQTPGTPPPRPNVNNIQITPQKLVLFKESVTYLQNHIKINVNDQGMIIKDNRTSEEISAIMTPLSSEASPKDCDFLRNSSKKAVVFIEILGGPENTDQKKLKEDSEKLLKEAVFGLVSLLRNYLDKSVEESKQLYTFMIQGI</sequence>
<dbReference type="OrthoDB" id="2404656at2759"/>
<comment type="caution">
    <text evidence="2">The sequence shown here is derived from an EMBL/GenBank/DDBJ whole genome shotgun (WGS) entry which is preliminary data.</text>
</comment>
<feature type="region of interest" description="Disordered" evidence="1">
    <location>
        <begin position="16"/>
        <end position="35"/>
    </location>
</feature>
<evidence type="ECO:0000313" key="2">
    <source>
        <dbReference type="EMBL" id="CAG8724900.1"/>
    </source>
</evidence>
<dbReference type="Proteomes" id="UP000789396">
    <property type="component" value="Unassembled WGS sequence"/>
</dbReference>